<accession>B6WPQ3</accession>
<protein>
    <submittedName>
        <fullName evidence="1">Uncharacterized protein</fullName>
    </submittedName>
</protein>
<evidence type="ECO:0000313" key="1">
    <source>
        <dbReference type="EMBL" id="EEB35014.1"/>
    </source>
</evidence>
<comment type="caution">
    <text evidence="1">The sequence shown here is derived from an EMBL/GenBank/DDBJ whole genome shotgun (WGS) entry which is preliminary data.</text>
</comment>
<evidence type="ECO:0000313" key="2">
    <source>
        <dbReference type="Proteomes" id="UP000003676"/>
    </source>
</evidence>
<sequence length="42" mass="4820">MLLLPARTPPPLFLQEQRRPPFSVCCPRGMRRHGRQPEGPPV</sequence>
<dbReference type="Proteomes" id="UP000003676">
    <property type="component" value="Unassembled WGS sequence"/>
</dbReference>
<organism evidence="1 2">
    <name type="scientific">Desulfovibrio piger ATCC 29098</name>
    <dbReference type="NCBI Taxonomy" id="411464"/>
    <lineage>
        <taxon>Bacteria</taxon>
        <taxon>Pseudomonadati</taxon>
        <taxon>Thermodesulfobacteriota</taxon>
        <taxon>Desulfovibrionia</taxon>
        <taxon>Desulfovibrionales</taxon>
        <taxon>Desulfovibrionaceae</taxon>
        <taxon>Desulfovibrio</taxon>
    </lineage>
</organism>
<dbReference type="HOGENOM" id="CLU_3250537_0_0_7"/>
<dbReference type="AlphaFoldDB" id="B6WPQ3"/>
<reference evidence="1 2" key="1">
    <citation type="submission" date="2008-10" db="EMBL/GenBank/DDBJ databases">
        <title>Draft genome sequence of Desulvovibrio piger (ATCC 29098).</title>
        <authorList>
            <person name="Sudarsanam P."/>
            <person name="Ley R."/>
            <person name="Guruge J."/>
            <person name="Turnbaugh P.J."/>
            <person name="Mahowald M."/>
            <person name="Liep D."/>
            <person name="Gordon J."/>
        </authorList>
    </citation>
    <scope>NUCLEOTIDE SEQUENCE [LARGE SCALE GENOMIC DNA]</scope>
    <source>
        <strain evidence="1 2">ATCC 29098</strain>
    </source>
</reference>
<name>B6WPQ3_9BACT</name>
<proteinExistence type="predicted"/>
<dbReference type="EMBL" id="ABXU01000001">
    <property type="protein sequence ID" value="EEB35014.1"/>
    <property type="molecule type" value="Genomic_DNA"/>
</dbReference>
<reference evidence="1 2" key="2">
    <citation type="submission" date="2008-10" db="EMBL/GenBank/DDBJ databases">
        <authorList>
            <person name="Fulton L."/>
            <person name="Clifton S."/>
            <person name="Fulton B."/>
            <person name="Xu J."/>
            <person name="Minx P."/>
            <person name="Pepin K.H."/>
            <person name="Johnson M."/>
            <person name="Bhonagiri V."/>
            <person name="Nash W.E."/>
            <person name="Mardis E.R."/>
            <person name="Wilson R.K."/>
        </authorList>
    </citation>
    <scope>NUCLEOTIDE SEQUENCE [LARGE SCALE GENOMIC DNA]</scope>
    <source>
        <strain evidence="1 2">ATCC 29098</strain>
    </source>
</reference>
<gene>
    <name evidence="1" type="ORF">DESPIG_00018</name>
</gene>